<gene>
    <name evidence="1" type="primary">ORF176108</name>
</gene>
<organism evidence="1">
    <name type="scientific">Arion vulgaris</name>
    <dbReference type="NCBI Taxonomy" id="1028688"/>
    <lineage>
        <taxon>Eukaryota</taxon>
        <taxon>Metazoa</taxon>
        <taxon>Spiralia</taxon>
        <taxon>Lophotrochozoa</taxon>
        <taxon>Mollusca</taxon>
        <taxon>Gastropoda</taxon>
        <taxon>Heterobranchia</taxon>
        <taxon>Euthyneura</taxon>
        <taxon>Panpulmonata</taxon>
        <taxon>Eupulmonata</taxon>
        <taxon>Stylommatophora</taxon>
        <taxon>Helicina</taxon>
        <taxon>Arionoidea</taxon>
        <taxon>Arionidae</taxon>
        <taxon>Arion</taxon>
    </lineage>
</organism>
<reference evidence="1" key="1">
    <citation type="submission" date="2014-12" db="EMBL/GenBank/DDBJ databases">
        <title>Insight into the proteome of Arion vulgaris.</title>
        <authorList>
            <person name="Aradska J."/>
            <person name="Bulat T."/>
            <person name="Smidak R."/>
            <person name="Sarate P."/>
            <person name="Gangsoo J."/>
            <person name="Sialana F."/>
            <person name="Bilban M."/>
            <person name="Lubec G."/>
        </authorList>
    </citation>
    <scope>NUCLEOTIDE SEQUENCE</scope>
    <source>
        <tissue evidence="1">Skin</tissue>
    </source>
</reference>
<protein>
    <submittedName>
        <fullName evidence="1">Uncharacterized protein</fullName>
    </submittedName>
</protein>
<proteinExistence type="predicted"/>
<sequence>MTQYMKSEKRAEFIGNARMVFLESLSIHSLTQCFPSTGIESQVNVSLSFI</sequence>
<name>A0A0B7BDQ3_9EUPU</name>
<evidence type="ECO:0000313" key="1">
    <source>
        <dbReference type="EMBL" id="CEK90315.1"/>
    </source>
</evidence>
<dbReference type="AlphaFoldDB" id="A0A0B7BDQ3"/>
<dbReference type="EMBL" id="HACG01043450">
    <property type="protein sequence ID" value="CEK90315.1"/>
    <property type="molecule type" value="Transcribed_RNA"/>
</dbReference>
<accession>A0A0B7BDQ3</accession>